<reference evidence="1 2" key="1">
    <citation type="submission" date="2019-05" db="EMBL/GenBank/DDBJ databases">
        <title>Another draft genome of Portunus trituberculatus and its Hox gene families provides insights of decapod evolution.</title>
        <authorList>
            <person name="Jeong J.-H."/>
            <person name="Song I."/>
            <person name="Kim S."/>
            <person name="Choi T."/>
            <person name="Kim D."/>
            <person name="Ryu S."/>
            <person name="Kim W."/>
        </authorList>
    </citation>
    <scope>NUCLEOTIDE SEQUENCE [LARGE SCALE GENOMIC DNA]</scope>
    <source>
        <tissue evidence="1">Muscle</tissue>
    </source>
</reference>
<evidence type="ECO:0000313" key="1">
    <source>
        <dbReference type="EMBL" id="MPC44307.1"/>
    </source>
</evidence>
<proteinExistence type="predicted"/>
<sequence length="62" mass="6710">MSSSGRADFDFEVSAPHYSTLISNFWCLHSSACDLEVCLKRRNGGVEVQSSATAVADTPDNE</sequence>
<dbReference type="Proteomes" id="UP000324222">
    <property type="component" value="Unassembled WGS sequence"/>
</dbReference>
<name>A0A5B7FFK0_PORTR</name>
<accession>A0A5B7FFK0</accession>
<dbReference type="AlphaFoldDB" id="A0A5B7FFK0"/>
<organism evidence="1 2">
    <name type="scientific">Portunus trituberculatus</name>
    <name type="common">Swimming crab</name>
    <name type="synonym">Neptunus trituberculatus</name>
    <dbReference type="NCBI Taxonomy" id="210409"/>
    <lineage>
        <taxon>Eukaryota</taxon>
        <taxon>Metazoa</taxon>
        <taxon>Ecdysozoa</taxon>
        <taxon>Arthropoda</taxon>
        <taxon>Crustacea</taxon>
        <taxon>Multicrustacea</taxon>
        <taxon>Malacostraca</taxon>
        <taxon>Eumalacostraca</taxon>
        <taxon>Eucarida</taxon>
        <taxon>Decapoda</taxon>
        <taxon>Pleocyemata</taxon>
        <taxon>Brachyura</taxon>
        <taxon>Eubrachyura</taxon>
        <taxon>Portunoidea</taxon>
        <taxon>Portunidae</taxon>
        <taxon>Portuninae</taxon>
        <taxon>Portunus</taxon>
    </lineage>
</organism>
<keyword evidence="2" id="KW-1185">Reference proteome</keyword>
<protein>
    <submittedName>
        <fullName evidence="1">Uncharacterized protein</fullName>
    </submittedName>
</protein>
<gene>
    <name evidence="1" type="ORF">E2C01_037980</name>
</gene>
<comment type="caution">
    <text evidence="1">The sequence shown here is derived from an EMBL/GenBank/DDBJ whole genome shotgun (WGS) entry which is preliminary data.</text>
</comment>
<evidence type="ECO:0000313" key="2">
    <source>
        <dbReference type="Proteomes" id="UP000324222"/>
    </source>
</evidence>
<dbReference type="EMBL" id="VSRR010006220">
    <property type="protein sequence ID" value="MPC44307.1"/>
    <property type="molecule type" value="Genomic_DNA"/>
</dbReference>